<dbReference type="PANTHER" id="PTHR33047">
    <property type="entry name" value="PROTEIN TAR1"/>
    <property type="match status" value="1"/>
</dbReference>
<comment type="caution">
    <text evidence="1">The sequence shown here is derived from an EMBL/GenBank/DDBJ whole genome shotgun (WGS) entry which is preliminary data.</text>
</comment>
<evidence type="ECO:0000313" key="2">
    <source>
        <dbReference type="Proteomes" id="UP000247233"/>
    </source>
</evidence>
<proteinExistence type="predicted"/>
<dbReference type="PANTHER" id="PTHR33047:SF8">
    <property type="entry name" value="REGULATOR OF RDNA TRANSCRIPTION PROTEIN 15"/>
    <property type="match status" value="1"/>
</dbReference>
<dbReference type="InterPro" id="IPR052997">
    <property type="entry name" value="RRT15-like"/>
</dbReference>
<accession>A0A317UKP4</accession>
<dbReference type="STRING" id="1448321.A0A317UKP4"/>
<keyword evidence="2" id="KW-1185">Reference proteome</keyword>
<dbReference type="AlphaFoldDB" id="A0A317UKP4"/>
<dbReference type="Proteomes" id="UP000247233">
    <property type="component" value="Unassembled WGS sequence"/>
</dbReference>
<dbReference type="EMBL" id="MSFL01000149">
    <property type="protein sequence ID" value="PWY61985.1"/>
    <property type="molecule type" value="Genomic_DNA"/>
</dbReference>
<feature type="non-terminal residue" evidence="1">
    <location>
        <position position="1"/>
    </location>
</feature>
<organism evidence="1 2">
    <name type="scientific">Aspergillus heteromorphus CBS 117.55</name>
    <dbReference type="NCBI Taxonomy" id="1448321"/>
    <lineage>
        <taxon>Eukaryota</taxon>
        <taxon>Fungi</taxon>
        <taxon>Dikarya</taxon>
        <taxon>Ascomycota</taxon>
        <taxon>Pezizomycotina</taxon>
        <taxon>Eurotiomycetes</taxon>
        <taxon>Eurotiomycetidae</taxon>
        <taxon>Eurotiales</taxon>
        <taxon>Aspergillaceae</taxon>
        <taxon>Aspergillus</taxon>
        <taxon>Aspergillus subgen. Circumdati</taxon>
    </lineage>
</organism>
<protein>
    <submittedName>
        <fullName evidence="1">Uncharacterized protein</fullName>
    </submittedName>
</protein>
<name>A0A317UKP4_9EURO</name>
<gene>
    <name evidence="1" type="ORF">BO70DRAFT_304476</name>
</gene>
<dbReference type="VEuPathDB" id="FungiDB:BO70DRAFT_304476"/>
<sequence>WCVNTTNLAKDRADAQRLVATRLLDRLHDPLASPQGFLPGGRRQPAEVHGPKAYSYPTTTCGATSPRSGTDSDLEAFSHYPADGSVAALPGQTAAKTNYLNQRFLSSRSLLVGEQSNAYRILLRYDRKSRHRRIKKQPSNFEGLKGSIGHTFMVCIHTENQNQGDFYPFVLLEILFSMSPP</sequence>
<evidence type="ECO:0000313" key="1">
    <source>
        <dbReference type="EMBL" id="PWY61985.1"/>
    </source>
</evidence>
<reference evidence="1 2" key="1">
    <citation type="submission" date="2016-12" db="EMBL/GenBank/DDBJ databases">
        <title>The genomes of Aspergillus section Nigri reveals drivers in fungal speciation.</title>
        <authorList>
            <consortium name="DOE Joint Genome Institute"/>
            <person name="Vesth T.C."/>
            <person name="Nybo J."/>
            <person name="Theobald S."/>
            <person name="Brandl J."/>
            <person name="Frisvad J.C."/>
            <person name="Nielsen K.F."/>
            <person name="Lyhne E.K."/>
            <person name="Kogle M.E."/>
            <person name="Kuo A."/>
            <person name="Riley R."/>
            <person name="Clum A."/>
            <person name="Nolan M."/>
            <person name="Lipzen A."/>
            <person name="Salamov A."/>
            <person name="Henrissat B."/>
            <person name="Wiebenga A."/>
            <person name="De Vries R.P."/>
            <person name="Grigoriev I.V."/>
            <person name="Mortensen U.H."/>
            <person name="Andersen M.R."/>
            <person name="Baker S.E."/>
        </authorList>
    </citation>
    <scope>NUCLEOTIDE SEQUENCE [LARGE SCALE GENOMIC DNA]</scope>
    <source>
        <strain evidence="1 2">CBS 117.55</strain>
    </source>
</reference>